<dbReference type="EMBL" id="GBRH01259933">
    <property type="protein sequence ID" value="JAD37962.1"/>
    <property type="molecule type" value="Transcribed_RNA"/>
</dbReference>
<reference evidence="1" key="2">
    <citation type="journal article" date="2015" name="Data Brief">
        <title>Shoot transcriptome of the giant reed, Arundo donax.</title>
        <authorList>
            <person name="Barrero R.A."/>
            <person name="Guerrero F.D."/>
            <person name="Moolhuijzen P."/>
            <person name="Goolsby J.A."/>
            <person name="Tidwell J."/>
            <person name="Bellgard S.E."/>
            <person name="Bellgard M.I."/>
        </authorList>
    </citation>
    <scope>NUCLEOTIDE SEQUENCE</scope>
    <source>
        <tissue evidence="1">Shoot tissue taken approximately 20 cm above the soil surface</tissue>
    </source>
</reference>
<reference evidence="1" key="1">
    <citation type="submission" date="2014-09" db="EMBL/GenBank/DDBJ databases">
        <authorList>
            <person name="Magalhaes I.L.F."/>
            <person name="Oliveira U."/>
            <person name="Santos F.R."/>
            <person name="Vidigal T.H.D.A."/>
            <person name="Brescovit A.D."/>
            <person name="Santos A.J."/>
        </authorList>
    </citation>
    <scope>NUCLEOTIDE SEQUENCE</scope>
    <source>
        <tissue evidence="1">Shoot tissue taken approximately 20 cm above the soil surface</tissue>
    </source>
</reference>
<dbReference type="AlphaFoldDB" id="A0A0A8ZT11"/>
<proteinExistence type="predicted"/>
<evidence type="ECO:0000313" key="1">
    <source>
        <dbReference type="EMBL" id="JAD37962.1"/>
    </source>
</evidence>
<organism evidence="1">
    <name type="scientific">Arundo donax</name>
    <name type="common">Giant reed</name>
    <name type="synonym">Donax arundinaceus</name>
    <dbReference type="NCBI Taxonomy" id="35708"/>
    <lineage>
        <taxon>Eukaryota</taxon>
        <taxon>Viridiplantae</taxon>
        <taxon>Streptophyta</taxon>
        <taxon>Embryophyta</taxon>
        <taxon>Tracheophyta</taxon>
        <taxon>Spermatophyta</taxon>
        <taxon>Magnoliopsida</taxon>
        <taxon>Liliopsida</taxon>
        <taxon>Poales</taxon>
        <taxon>Poaceae</taxon>
        <taxon>PACMAD clade</taxon>
        <taxon>Arundinoideae</taxon>
        <taxon>Arundineae</taxon>
        <taxon>Arundo</taxon>
    </lineage>
</organism>
<protein>
    <submittedName>
        <fullName evidence="1">Uncharacterized protein</fullName>
    </submittedName>
</protein>
<sequence>MIKYLEATELRILSRFHIASQHSTPKLDLNLKTQLQLT</sequence>
<name>A0A0A8ZT11_ARUDO</name>
<accession>A0A0A8ZT11</accession>